<comment type="caution">
    <text evidence="1">The sequence shown here is derived from an EMBL/GenBank/DDBJ whole genome shotgun (WGS) entry which is preliminary data.</text>
</comment>
<organism evidence="1 2">
    <name type="scientific">Nocardia vermiculata</name>
    <dbReference type="NCBI Taxonomy" id="257274"/>
    <lineage>
        <taxon>Bacteria</taxon>
        <taxon>Bacillati</taxon>
        <taxon>Actinomycetota</taxon>
        <taxon>Actinomycetes</taxon>
        <taxon>Mycobacteriales</taxon>
        <taxon>Nocardiaceae</taxon>
        <taxon>Nocardia</taxon>
    </lineage>
</organism>
<dbReference type="EMBL" id="JAAXOP010000006">
    <property type="protein sequence ID" value="NKY51308.1"/>
    <property type="molecule type" value="Genomic_DNA"/>
</dbReference>
<dbReference type="PRINTS" id="PR00081">
    <property type="entry name" value="GDHRDH"/>
</dbReference>
<proteinExistence type="predicted"/>
<dbReference type="AlphaFoldDB" id="A0A846Y228"/>
<keyword evidence="2" id="KW-1185">Reference proteome</keyword>
<protein>
    <submittedName>
        <fullName evidence="1">SDR family oxidoreductase</fullName>
    </submittedName>
</protein>
<dbReference type="PANTHER" id="PTHR43975:SF2">
    <property type="entry name" value="EG:BACR7A4.14 PROTEIN-RELATED"/>
    <property type="match status" value="1"/>
</dbReference>
<reference evidence="1 2" key="1">
    <citation type="submission" date="2020-04" db="EMBL/GenBank/DDBJ databases">
        <title>MicrobeNet Type strains.</title>
        <authorList>
            <person name="Nicholson A.C."/>
        </authorList>
    </citation>
    <scope>NUCLEOTIDE SEQUENCE [LARGE SCALE GENOMIC DNA]</scope>
    <source>
        <strain evidence="1 2">JCM 12354</strain>
    </source>
</reference>
<dbReference type="Pfam" id="PF13561">
    <property type="entry name" value="adh_short_C2"/>
    <property type="match status" value="1"/>
</dbReference>
<dbReference type="Proteomes" id="UP000565711">
    <property type="component" value="Unassembled WGS sequence"/>
</dbReference>
<dbReference type="SUPFAM" id="SSF51735">
    <property type="entry name" value="NAD(P)-binding Rossmann-fold domains"/>
    <property type="match status" value="1"/>
</dbReference>
<dbReference type="InterPro" id="IPR002347">
    <property type="entry name" value="SDR_fam"/>
</dbReference>
<dbReference type="CDD" id="cd05233">
    <property type="entry name" value="SDR_c"/>
    <property type="match status" value="1"/>
</dbReference>
<accession>A0A846Y228</accession>
<dbReference type="Gene3D" id="3.40.50.720">
    <property type="entry name" value="NAD(P)-binding Rossmann-like Domain"/>
    <property type="match status" value="1"/>
</dbReference>
<dbReference type="RefSeq" id="WP_067872473.1">
    <property type="nucleotide sequence ID" value="NZ_JAAXOP010000006.1"/>
</dbReference>
<gene>
    <name evidence="1" type="ORF">HGA08_13875</name>
</gene>
<dbReference type="InterPro" id="IPR036291">
    <property type="entry name" value="NAD(P)-bd_dom_sf"/>
</dbReference>
<evidence type="ECO:0000313" key="2">
    <source>
        <dbReference type="Proteomes" id="UP000565711"/>
    </source>
</evidence>
<sequence>MSIRPEVPRLLEGKVVMVCGVGPDLGRSMAVRCAQAGADVVLAARTESRLEGVATEVEALGRTALSVPADLADAASRSELVRRSLARFGKVDGLINSAFVQPPQERLLDTDLDAIRGWTDVNVLASVGLVQLLAETLSENNGSVVLVNSMVLRNQLPGFGAYRMDKAALLAAARSLSVELGPSGVRVNSVAPGYIWGHKVRRAFERQAAAHGTAPESVYEEVAAGTDLRRLPTTDEIADAAVFLTSDMASGISGQCLDVNCGHTHH</sequence>
<evidence type="ECO:0000313" key="1">
    <source>
        <dbReference type="EMBL" id="NKY51308.1"/>
    </source>
</evidence>
<dbReference type="PANTHER" id="PTHR43975">
    <property type="entry name" value="ZGC:101858"/>
    <property type="match status" value="1"/>
</dbReference>
<dbReference type="NCBIfam" id="NF005909">
    <property type="entry name" value="PRK07890.1"/>
    <property type="match status" value="1"/>
</dbReference>
<name>A0A846Y228_9NOCA</name>